<comment type="caution">
    <text evidence="8">The sequence shown here is derived from an EMBL/GenBank/DDBJ whole genome shotgun (WGS) entry which is preliminary data.</text>
</comment>
<evidence type="ECO:0000256" key="1">
    <source>
        <dbReference type="ARBA" id="ARBA00022723"/>
    </source>
</evidence>
<keyword evidence="3" id="KW-0862">Zinc</keyword>
<keyword evidence="1" id="KW-0479">Metal-binding</keyword>
<keyword evidence="9" id="KW-1185">Reference proteome</keyword>
<dbReference type="Proteomes" id="UP000786811">
    <property type="component" value="Unassembled WGS sequence"/>
</dbReference>
<protein>
    <submittedName>
        <fullName evidence="8">Similar to spn-F: Protein spindle-F (Drosophila melanogaster)</fullName>
    </submittedName>
</protein>
<keyword evidence="4 5" id="KW-0175">Coiled coil</keyword>
<evidence type="ECO:0000313" key="8">
    <source>
        <dbReference type="EMBL" id="CAG5088338.1"/>
    </source>
</evidence>
<evidence type="ECO:0000256" key="5">
    <source>
        <dbReference type="SAM" id="Coils"/>
    </source>
</evidence>
<evidence type="ECO:0000313" key="9">
    <source>
        <dbReference type="Proteomes" id="UP000786811"/>
    </source>
</evidence>
<proteinExistence type="predicted"/>
<evidence type="ECO:0000256" key="6">
    <source>
        <dbReference type="SAM" id="MobiDB-lite"/>
    </source>
</evidence>
<accession>A0A8J2H9A2</accession>
<organism evidence="8 9">
    <name type="scientific">Cotesia congregata</name>
    <name type="common">Parasitoid wasp</name>
    <name type="synonym">Apanteles congregatus</name>
    <dbReference type="NCBI Taxonomy" id="51543"/>
    <lineage>
        <taxon>Eukaryota</taxon>
        <taxon>Metazoa</taxon>
        <taxon>Ecdysozoa</taxon>
        <taxon>Arthropoda</taxon>
        <taxon>Hexapoda</taxon>
        <taxon>Insecta</taxon>
        <taxon>Pterygota</taxon>
        <taxon>Neoptera</taxon>
        <taxon>Endopterygota</taxon>
        <taxon>Hymenoptera</taxon>
        <taxon>Apocrita</taxon>
        <taxon>Ichneumonoidea</taxon>
        <taxon>Braconidae</taxon>
        <taxon>Microgastrinae</taxon>
        <taxon>Cotesia</taxon>
    </lineage>
</organism>
<evidence type="ECO:0000256" key="4">
    <source>
        <dbReference type="ARBA" id="ARBA00023054"/>
    </source>
</evidence>
<feature type="region of interest" description="Disordered" evidence="6">
    <location>
        <begin position="257"/>
        <end position="292"/>
    </location>
</feature>
<gene>
    <name evidence="8" type="ORF">HICCMSTLAB_LOCUS4805</name>
</gene>
<sequence>MTDRADGEIVAAQRALQIAFQTMQERCHQLENRLAAVEEENIKLRIEKGKELSCELVIPNDDPLTVQQLQEKIEELTKQKSQLTHHVLMVAGENRQLWNRLTRLTRTNKSLGNKLIKISDTLKQNQASQPNNEVCSIKDVTFNVPKSYDETNSEDENKDVSLEEISLRLINSIMLEKSELEQQYTEMLALQNGDDIKLRNVGFAYPDDNNDSLQQLKQYENKLFQTKNNLVQQQLKLKKVLHNLCKLKKVCQTGTQFDSDDSLREHGSTQTSLPPEALHPDKPDQGTAKNSPVSGNICPMCGSYFEPKTSFNIFHEHVLSHFSSDLSTEGELLSP</sequence>
<evidence type="ECO:0000256" key="3">
    <source>
        <dbReference type="ARBA" id="ARBA00022833"/>
    </source>
</evidence>
<feature type="coiled-coil region" evidence="5">
    <location>
        <begin position="209"/>
        <end position="236"/>
    </location>
</feature>
<dbReference type="AlphaFoldDB" id="A0A8J2H9A2"/>
<evidence type="ECO:0000256" key="2">
    <source>
        <dbReference type="ARBA" id="ARBA00022771"/>
    </source>
</evidence>
<reference evidence="8" key="1">
    <citation type="submission" date="2021-04" db="EMBL/GenBank/DDBJ databases">
        <authorList>
            <person name="Chebbi M.A.C M."/>
        </authorList>
    </citation>
    <scope>NUCLEOTIDE SEQUENCE</scope>
</reference>
<dbReference type="Gene3D" id="6.20.250.40">
    <property type="match status" value="1"/>
</dbReference>
<dbReference type="InterPro" id="IPR041641">
    <property type="entry name" value="CALCOCO1/2_Zn_UBZ1"/>
</dbReference>
<feature type="coiled-coil region" evidence="5">
    <location>
        <begin position="13"/>
        <end position="86"/>
    </location>
</feature>
<dbReference type="GO" id="GO:0008270">
    <property type="term" value="F:zinc ion binding"/>
    <property type="evidence" value="ECO:0007669"/>
    <property type="project" value="UniProtKB-KW"/>
</dbReference>
<name>A0A8J2H9A2_COTCN</name>
<evidence type="ECO:0000259" key="7">
    <source>
        <dbReference type="Pfam" id="PF18112"/>
    </source>
</evidence>
<dbReference type="Pfam" id="PF18112">
    <property type="entry name" value="Zn-C2H2_12"/>
    <property type="match status" value="1"/>
</dbReference>
<keyword evidence="2" id="KW-0863">Zinc-finger</keyword>
<dbReference type="OrthoDB" id="6105729at2759"/>
<feature type="domain" description="UBZ1-type" evidence="7">
    <location>
        <begin position="297"/>
        <end position="322"/>
    </location>
</feature>
<dbReference type="EMBL" id="CAJNRD030001119">
    <property type="protein sequence ID" value="CAG5088338.1"/>
    <property type="molecule type" value="Genomic_DNA"/>
</dbReference>